<reference evidence="1 2" key="1">
    <citation type="submission" date="2024-02" db="EMBL/GenBank/DDBJ databases">
        <title>Comparative Genomic Analysis of Flavobacterium Species Causing Columnaris Disease of Freshwater Fish in Thailand: Insights into Virulence and Resistance Mechanisms.</title>
        <authorList>
            <person name="Nguyen D."/>
            <person name="Chokmangmeepisarn P."/>
            <person name="Khianchaikhan K."/>
            <person name="Morishita M."/>
            <person name="Bunnoy A."/>
            <person name="Rodkhum C."/>
        </authorList>
    </citation>
    <scope>NUCLEOTIDE SEQUENCE [LARGE SCALE GENOMIC DNA]</scope>
    <source>
        <strain evidence="1 2">KCRT2007</strain>
    </source>
</reference>
<proteinExistence type="predicted"/>
<protein>
    <submittedName>
        <fullName evidence="1">PD-(D/E)XK nuclease family protein</fullName>
    </submittedName>
</protein>
<gene>
    <name evidence="1" type="ORF">V3Q77_03110</name>
</gene>
<evidence type="ECO:0000313" key="1">
    <source>
        <dbReference type="EMBL" id="MFK7048869.1"/>
    </source>
</evidence>
<accession>A0ABW8PPB3</accession>
<name>A0ABW8PPB3_9FLAO</name>
<dbReference type="InterPro" id="IPR029470">
    <property type="entry name" value="PDDEXK_4"/>
</dbReference>
<evidence type="ECO:0000313" key="2">
    <source>
        <dbReference type="Proteomes" id="UP001621813"/>
    </source>
</evidence>
<sequence>MPYSVKPYKDLLENVSIFEKHSKELALLNGENFNIYSVLGLESAENKTHSNFLAELLNPNGSHNLGNVLLNHFISLIDLNSNFKFNSENATVQKEVSFKNSVTQESGRIDICIKDNCGYTILIENKIYAKDQPQQLKKYSNYNVNKSSLYYLTLYGKEPSQESSVDLEMNIHYKCISYTNTIKDWLELCIKEAYNQPILRESIRQYIILINKLTGQLSNKKMETEIKSLIQKNLQSANQISKLFEEAKFEIVERIRKELAEKMQNEFSDFEVMVLDNVSATNSKIWYRLKEYNNLDTYLGMEPFSGLGHTTSKLFIGILITKNEDRTKFESHSNLQRNGWWYGLEHFEKFENYDVNFNDNDFVQYLYNNNRNVENLIDHLMTKIKSYNQENLNDYIDFCKSKTL</sequence>
<dbReference type="EMBL" id="JAZGZR010000005">
    <property type="protein sequence ID" value="MFK7048869.1"/>
    <property type="molecule type" value="Genomic_DNA"/>
</dbReference>
<organism evidence="1 2">
    <name type="scientific">Flavobacterium davisii</name>
    <dbReference type="NCBI Taxonomy" id="2906077"/>
    <lineage>
        <taxon>Bacteria</taxon>
        <taxon>Pseudomonadati</taxon>
        <taxon>Bacteroidota</taxon>
        <taxon>Flavobacteriia</taxon>
        <taxon>Flavobacteriales</taxon>
        <taxon>Flavobacteriaceae</taxon>
        <taxon>Flavobacterium</taxon>
    </lineage>
</organism>
<keyword evidence="2" id="KW-1185">Reference proteome</keyword>
<dbReference type="Proteomes" id="UP001621813">
    <property type="component" value="Unassembled WGS sequence"/>
</dbReference>
<comment type="caution">
    <text evidence="1">The sequence shown here is derived from an EMBL/GenBank/DDBJ whole genome shotgun (WGS) entry which is preliminary data.</text>
</comment>
<dbReference type="Pfam" id="PF14281">
    <property type="entry name" value="PDDEXK_4"/>
    <property type="match status" value="1"/>
</dbReference>
<dbReference type="RefSeq" id="WP_405322576.1">
    <property type="nucleotide sequence ID" value="NZ_JAZGZR010000005.1"/>
</dbReference>